<dbReference type="NCBIfam" id="NF009407">
    <property type="entry name" value="PRK12768.1"/>
    <property type="match status" value="1"/>
</dbReference>
<evidence type="ECO:0000256" key="1">
    <source>
        <dbReference type="ARBA" id="ARBA00004141"/>
    </source>
</evidence>
<evidence type="ECO:0000313" key="6">
    <source>
        <dbReference type="EMBL" id="QPC43556.1"/>
    </source>
</evidence>
<feature type="transmembrane region" description="Helical" evidence="5">
    <location>
        <begin position="177"/>
        <end position="200"/>
    </location>
</feature>
<dbReference type="RefSeq" id="WP_213160921.1">
    <property type="nucleotide sequence ID" value="NZ_CP058214.1"/>
</dbReference>
<dbReference type="Pfam" id="PF07264">
    <property type="entry name" value="EI24"/>
    <property type="match status" value="1"/>
</dbReference>
<dbReference type="EMBL" id="CP058214">
    <property type="protein sequence ID" value="QPC43556.1"/>
    <property type="molecule type" value="Genomic_DNA"/>
</dbReference>
<proteinExistence type="predicted"/>
<feature type="transmembrane region" description="Helical" evidence="5">
    <location>
        <begin position="63"/>
        <end position="86"/>
    </location>
</feature>
<evidence type="ECO:0000256" key="3">
    <source>
        <dbReference type="ARBA" id="ARBA00022989"/>
    </source>
</evidence>
<organism evidence="6 7">
    <name type="scientific">Kaustia mangrovi</name>
    <dbReference type="NCBI Taxonomy" id="2593653"/>
    <lineage>
        <taxon>Bacteria</taxon>
        <taxon>Pseudomonadati</taxon>
        <taxon>Pseudomonadota</taxon>
        <taxon>Alphaproteobacteria</taxon>
        <taxon>Hyphomicrobiales</taxon>
        <taxon>Parvibaculaceae</taxon>
        <taxon>Kaustia</taxon>
    </lineage>
</organism>
<evidence type="ECO:0000256" key="4">
    <source>
        <dbReference type="ARBA" id="ARBA00023136"/>
    </source>
</evidence>
<reference evidence="6 7" key="1">
    <citation type="submission" date="2020-06" db="EMBL/GenBank/DDBJ databases">
        <title>Genome sequence of 2 isolates from Red Sea Mangroves.</title>
        <authorList>
            <person name="Sefrji F."/>
            <person name="Michoud G."/>
            <person name="Merlino G."/>
            <person name="Daffonchio D."/>
        </authorList>
    </citation>
    <scope>NUCLEOTIDE SEQUENCE [LARGE SCALE GENOMIC DNA]</scope>
    <source>
        <strain evidence="6 7">R1DC25</strain>
    </source>
</reference>
<comment type="subcellular location">
    <subcellularLocation>
        <location evidence="1">Membrane</location>
        <topology evidence="1">Multi-pass membrane protein</topology>
    </subcellularLocation>
</comment>
<evidence type="ECO:0000256" key="2">
    <source>
        <dbReference type="ARBA" id="ARBA00022692"/>
    </source>
</evidence>
<accession>A0A7S8C541</accession>
<evidence type="ECO:0000256" key="5">
    <source>
        <dbReference type="SAM" id="Phobius"/>
    </source>
</evidence>
<dbReference type="InterPro" id="IPR059112">
    <property type="entry name" value="CysZ/EI24"/>
</dbReference>
<keyword evidence="2 5" id="KW-0812">Transmembrane</keyword>
<keyword evidence="7" id="KW-1185">Reference proteome</keyword>
<feature type="transmembrane region" description="Helical" evidence="5">
    <location>
        <begin position="107"/>
        <end position="128"/>
    </location>
</feature>
<dbReference type="KEGG" id="kmn:HW532_13155"/>
<feature type="transmembrane region" description="Helical" evidence="5">
    <location>
        <begin position="20"/>
        <end position="43"/>
    </location>
</feature>
<gene>
    <name evidence="6" type="ORF">HW532_13155</name>
</gene>
<keyword evidence="4 5" id="KW-0472">Membrane</keyword>
<dbReference type="Proteomes" id="UP000593594">
    <property type="component" value="Chromosome"/>
</dbReference>
<sequence length="228" mass="24883">MIPAALKTLSQMFSPPFRAVLWKSLGLTLALFVALWVVVQLIVSGLTLTPWPWVDTAIDVLTGLGLIVLMVVLIAPVAAMFAGLFLDEIAERVERVHYPADPPGRDLPVWPAIATGLQFAAVVLAVNLLVLPTFLFGIGVIAMLLANAYLLGREFFEMAAMRHMRVREAKQLRKDNAARVFAAGLIPAALALLPLANLLLPLFATAYMVHIYKRVGQTPRHSRESGNP</sequence>
<name>A0A7S8C541_9HYPH</name>
<protein>
    <submittedName>
        <fullName evidence="6">Sulfate transporter family protein</fullName>
    </submittedName>
</protein>
<keyword evidence="3 5" id="KW-1133">Transmembrane helix</keyword>
<feature type="transmembrane region" description="Helical" evidence="5">
    <location>
        <begin position="134"/>
        <end position="156"/>
    </location>
</feature>
<evidence type="ECO:0000313" key="7">
    <source>
        <dbReference type="Proteomes" id="UP000593594"/>
    </source>
</evidence>
<dbReference type="AlphaFoldDB" id="A0A7S8C541"/>